<dbReference type="STRING" id="1856638.A9Q68_01990"/>
<proteinExistence type="predicted"/>
<evidence type="ECO:0000313" key="1">
    <source>
        <dbReference type="EMBL" id="OJF72339.1"/>
    </source>
</evidence>
<gene>
    <name evidence="1" type="ORF">A9Q68_01990</name>
</gene>
<protein>
    <submittedName>
        <fullName evidence="1">Capsular biosynthesis protein CpsH</fullName>
    </submittedName>
</protein>
<keyword evidence="2" id="KW-1185">Reference proteome</keyword>
<dbReference type="OrthoDB" id="3251881at2"/>
<dbReference type="EMBL" id="LZDD01000001">
    <property type="protein sequence ID" value="OJF72339.1"/>
    <property type="molecule type" value="Genomic_DNA"/>
</dbReference>
<dbReference type="Proteomes" id="UP000182015">
    <property type="component" value="Unassembled WGS sequence"/>
</dbReference>
<accession>A0A1L8MNM0</accession>
<reference evidence="2" key="1">
    <citation type="submission" date="2016-06" db="EMBL/GenBank/DDBJ databases">
        <authorList>
            <person name="de Vries S.P.W."/>
            <person name="Hadjirin N.F."/>
            <person name="Lay E.M."/>
            <person name="Zadoks R.N."/>
            <person name="Peacock S.J."/>
            <person name="Parkhill J."/>
            <person name="Grant A.J."/>
            <person name="Mcdougall S."/>
            <person name="Holmes M.A."/>
        </authorList>
    </citation>
    <scope>NUCLEOTIDE SEQUENCE [LARGE SCALE GENOMIC DNA]</scope>
    <source>
        <strain evidence="2">NZ1587</strain>
    </source>
</reference>
<sequence>MLNQKKILFFSPKFFGYEDSILKKMESMGAEVVFFDERPFTSSYEKALLKVNPEIFAKKIERYFTNIFEQVKHIDFDYIFFLKCETPTVSVMEKFRSHFTSAKFCLYMWDSIKNVKNIEKKISYFDLVSSFDEKDSQENNFNFRPLFFSDIYRYPVDNEKNYIYDISSFGTIHSDRYKVISQVENEAEKKHLKTYYFNFLQGKFMYYLYKITKNEFKYAKLTDFSFEKKSGEEITKIIMDSRAVLDIQHPNQTGLTMRTIEMLGMNKKIITTNQSISNYDFYHQENISIIDRNNVEIDLDFMKKPYKKIEDTIYEKYSLDQWVLDTLGV</sequence>
<comment type="caution">
    <text evidence="1">The sequence shown here is derived from an EMBL/GenBank/DDBJ whole genome shotgun (WGS) entry which is preliminary data.</text>
</comment>
<dbReference type="RefSeq" id="WP_071792994.1">
    <property type="nucleotide sequence ID" value="NZ_LZDD01000001.1"/>
</dbReference>
<evidence type="ECO:0000313" key="2">
    <source>
        <dbReference type="Proteomes" id="UP000182015"/>
    </source>
</evidence>
<dbReference type="AlphaFoldDB" id="A0A1L8MNM0"/>
<organism evidence="1 2">
    <name type="scientific">Streptococcus bovimastitidis</name>
    <dbReference type="NCBI Taxonomy" id="1856638"/>
    <lineage>
        <taxon>Bacteria</taxon>
        <taxon>Bacillati</taxon>
        <taxon>Bacillota</taxon>
        <taxon>Bacilli</taxon>
        <taxon>Lactobacillales</taxon>
        <taxon>Streptococcaceae</taxon>
        <taxon>Streptococcus</taxon>
    </lineage>
</organism>
<name>A0A1L8MNM0_9STRE</name>